<keyword evidence="1" id="KW-0489">Methyltransferase</keyword>
<keyword evidence="1" id="KW-0808">Transferase</keyword>
<dbReference type="CDD" id="cd02440">
    <property type="entry name" value="AdoMet_MTases"/>
    <property type="match status" value="1"/>
</dbReference>
<dbReference type="RefSeq" id="WP_073164350.1">
    <property type="nucleotide sequence ID" value="NZ_FQZE01000001.1"/>
</dbReference>
<dbReference type="PANTHER" id="PTHR43861">
    <property type="entry name" value="TRANS-ACONITATE 2-METHYLTRANSFERASE-RELATED"/>
    <property type="match status" value="1"/>
</dbReference>
<reference evidence="1 2" key="1">
    <citation type="submission" date="2016-11" db="EMBL/GenBank/DDBJ databases">
        <authorList>
            <person name="Jaros S."/>
            <person name="Januszkiewicz K."/>
            <person name="Wedrychowicz H."/>
        </authorList>
    </citation>
    <scope>NUCLEOTIDE SEQUENCE [LARGE SCALE GENOMIC DNA]</scope>
    <source>
        <strain evidence="1 2">DSM 27063</strain>
    </source>
</reference>
<protein>
    <submittedName>
        <fullName evidence="1">Methyltransferase domain-containing protein</fullName>
    </submittedName>
</protein>
<keyword evidence="2" id="KW-1185">Reference proteome</keyword>
<dbReference type="GO" id="GO:0008168">
    <property type="term" value="F:methyltransferase activity"/>
    <property type="evidence" value="ECO:0007669"/>
    <property type="project" value="UniProtKB-KW"/>
</dbReference>
<evidence type="ECO:0000313" key="1">
    <source>
        <dbReference type="EMBL" id="SHI32257.1"/>
    </source>
</evidence>
<proteinExistence type="predicted"/>
<dbReference type="STRING" id="1168035.SAMN05444280_10195"/>
<dbReference type="SUPFAM" id="SSF53335">
    <property type="entry name" value="S-adenosyl-L-methionine-dependent methyltransferases"/>
    <property type="match status" value="1"/>
</dbReference>
<dbReference type="Gene3D" id="3.40.50.150">
    <property type="entry name" value="Vaccinia Virus protein VP39"/>
    <property type="match status" value="1"/>
</dbReference>
<dbReference type="Pfam" id="PF13489">
    <property type="entry name" value="Methyltransf_23"/>
    <property type="match status" value="1"/>
</dbReference>
<dbReference type="AlphaFoldDB" id="A0A1M6A760"/>
<dbReference type="InterPro" id="IPR029063">
    <property type="entry name" value="SAM-dependent_MTases_sf"/>
</dbReference>
<dbReference type="PANTHER" id="PTHR43861:SF6">
    <property type="entry name" value="METHYLTRANSFERASE TYPE 11"/>
    <property type="match status" value="1"/>
</dbReference>
<dbReference type="Proteomes" id="UP000184050">
    <property type="component" value="Unassembled WGS sequence"/>
</dbReference>
<gene>
    <name evidence="1" type="ORF">SAMN05444280_10195</name>
</gene>
<evidence type="ECO:0000313" key="2">
    <source>
        <dbReference type="Proteomes" id="UP000184050"/>
    </source>
</evidence>
<organism evidence="1 2">
    <name type="scientific">Tangfeifania diversioriginum</name>
    <dbReference type="NCBI Taxonomy" id="1168035"/>
    <lineage>
        <taxon>Bacteria</taxon>
        <taxon>Pseudomonadati</taxon>
        <taxon>Bacteroidota</taxon>
        <taxon>Bacteroidia</taxon>
        <taxon>Marinilabiliales</taxon>
        <taxon>Prolixibacteraceae</taxon>
        <taxon>Tangfeifania</taxon>
    </lineage>
</organism>
<name>A0A1M6A760_9BACT</name>
<dbReference type="EMBL" id="FQZE01000001">
    <property type="protein sequence ID" value="SHI32257.1"/>
    <property type="molecule type" value="Genomic_DNA"/>
</dbReference>
<sequence length="297" mass="34375">MAVYNIQQCPVCGSNQFKSFITCTDFFVSGEQFEIRECSGCEFKFTVNAGDEKSIGKYYQSEEYISHSNTSKGLVNSVYHQVRNYMLGRKSRLVEKVTGLKAGHILDVGTGTGFFLNEMKTHDWQVSGTEKSSDARAFAQKEFGLEINEPEQLFQFENESFDAITLWHVLEHIHRLNENMQTFSSLLKPNGKLIIAVPNHTSYDARHYKEFWAAWDVPRHLWHFGPQQMKLFGEKHGFRLQSVHSMPFDSFYVSLLSEKYKKSKLALFKGLMHGKISWLNSLVNKKRCSSMIYVFRK</sequence>
<dbReference type="GO" id="GO:0032259">
    <property type="term" value="P:methylation"/>
    <property type="evidence" value="ECO:0007669"/>
    <property type="project" value="UniProtKB-KW"/>
</dbReference>
<accession>A0A1M6A760</accession>
<dbReference type="OrthoDB" id="2370471at2"/>